<dbReference type="EMBL" id="BSPL01000033">
    <property type="protein sequence ID" value="GLS74162.1"/>
    <property type="molecule type" value="Genomic_DNA"/>
</dbReference>
<evidence type="ECO:0000313" key="1">
    <source>
        <dbReference type="EMBL" id="GLS74162.1"/>
    </source>
</evidence>
<protein>
    <submittedName>
        <fullName evidence="1">Uncharacterized protein</fullName>
    </submittedName>
</protein>
<gene>
    <name evidence="1" type="ORF">GCM10007890_61770</name>
</gene>
<organism evidence="1 2">
    <name type="scientific">Methylobacterium tardum</name>
    <dbReference type="NCBI Taxonomy" id="374432"/>
    <lineage>
        <taxon>Bacteria</taxon>
        <taxon>Pseudomonadati</taxon>
        <taxon>Pseudomonadota</taxon>
        <taxon>Alphaproteobacteria</taxon>
        <taxon>Hyphomicrobiales</taxon>
        <taxon>Methylobacteriaceae</taxon>
        <taxon>Methylobacterium</taxon>
    </lineage>
</organism>
<reference evidence="2" key="1">
    <citation type="journal article" date="2019" name="Int. J. Syst. Evol. Microbiol.">
        <title>The Global Catalogue of Microorganisms (GCM) 10K type strain sequencing project: providing services to taxonomists for standard genome sequencing and annotation.</title>
        <authorList>
            <consortium name="The Broad Institute Genomics Platform"/>
            <consortium name="The Broad Institute Genome Sequencing Center for Infectious Disease"/>
            <person name="Wu L."/>
            <person name="Ma J."/>
        </authorList>
    </citation>
    <scope>NUCLEOTIDE SEQUENCE [LARGE SCALE GENOMIC DNA]</scope>
    <source>
        <strain evidence="2">NBRC 103632</strain>
    </source>
</reference>
<keyword evidence="2" id="KW-1185">Reference proteome</keyword>
<name>A0AA37TR13_9HYPH</name>
<dbReference type="AlphaFoldDB" id="A0AA37TR13"/>
<proteinExistence type="predicted"/>
<accession>A0AA37TR13</accession>
<comment type="caution">
    <text evidence="1">The sequence shown here is derived from an EMBL/GenBank/DDBJ whole genome shotgun (WGS) entry which is preliminary data.</text>
</comment>
<evidence type="ECO:0000313" key="2">
    <source>
        <dbReference type="Proteomes" id="UP001157440"/>
    </source>
</evidence>
<sequence length="53" mass="5820">MAEVIRVKPTHDGTYTVYRGALALICGLTRLQAERYEASLSRQQRADLAAVGV</sequence>
<dbReference type="Proteomes" id="UP001157440">
    <property type="component" value="Unassembled WGS sequence"/>
</dbReference>
<dbReference type="RefSeq" id="WP_192708853.1">
    <property type="nucleotide sequence ID" value="NZ_BPQZ01000005.1"/>
</dbReference>